<dbReference type="Gene3D" id="2.30.42.10">
    <property type="match status" value="1"/>
</dbReference>
<feature type="chain" id="PRO_5030726543" evidence="2">
    <location>
        <begin position="30"/>
        <end position="441"/>
    </location>
</feature>
<evidence type="ECO:0000256" key="1">
    <source>
        <dbReference type="SAM" id="MobiDB-lite"/>
    </source>
</evidence>
<feature type="domain" description="PDZ" evidence="3">
    <location>
        <begin position="345"/>
        <end position="426"/>
    </location>
</feature>
<dbReference type="InterPro" id="IPR001478">
    <property type="entry name" value="PDZ"/>
</dbReference>
<dbReference type="SUPFAM" id="SSF159501">
    <property type="entry name" value="EreA/ChaN-like"/>
    <property type="match status" value="1"/>
</dbReference>
<keyword evidence="5" id="KW-1185">Reference proteome</keyword>
<dbReference type="RefSeq" id="WP_168057805.1">
    <property type="nucleotide sequence ID" value="NZ_VTOW01000001.1"/>
</dbReference>
<gene>
    <name evidence="4" type="ORF">MNODULE_01915</name>
</gene>
<evidence type="ECO:0000256" key="2">
    <source>
        <dbReference type="SAM" id="SignalP"/>
    </source>
</evidence>
<evidence type="ECO:0000259" key="3">
    <source>
        <dbReference type="PROSITE" id="PS50106"/>
    </source>
</evidence>
<dbReference type="Proteomes" id="UP000534783">
    <property type="component" value="Unassembled WGS sequence"/>
</dbReference>
<organism evidence="4 5">
    <name type="scientific">Candidatus Manganitrophus noduliformans</name>
    <dbReference type="NCBI Taxonomy" id="2606439"/>
    <lineage>
        <taxon>Bacteria</taxon>
        <taxon>Pseudomonadati</taxon>
        <taxon>Nitrospirota</taxon>
        <taxon>Nitrospiria</taxon>
        <taxon>Candidatus Troglogloeales</taxon>
        <taxon>Candidatus Manganitrophaceae</taxon>
        <taxon>Candidatus Manganitrophus</taxon>
    </lineage>
</organism>
<protein>
    <submittedName>
        <fullName evidence="4">PDZ domain-containing protein</fullName>
    </submittedName>
</protein>
<dbReference type="SMART" id="SM00228">
    <property type="entry name" value="PDZ"/>
    <property type="match status" value="1"/>
</dbReference>
<name>A0A7X6DLP5_9BACT</name>
<dbReference type="Pfam" id="PF04187">
    <property type="entry name" value="Cofac_haem_bdg"/>
    <property type="match status" value="1"/>
</dbReference>
<evidence type="ECO:0000313" key="5">
    <source>
        <dbReference type="Proteomes" id="UP000534783"/>
    </source>
</evidence>
<evidence type="ECO:0000313" key="4">
    <source>
        <dbReference type="EMBL" id="NKE69508.1"/>
    </source>
</evidence>
<dbReference type="CDD" id="cd14727">
    <property type="entry name" value="ChanN-like"/>
    <property type="match status" value="1"/>
</dbReference>
<comment type="caution">
    <text evidence="4">The sequence shown here is derived from an EMBL/GenBank/DDBJ whole genome shotgun (WGS) entry which is preliminary data.</text>
</comment>
<dbReference type="InterPro" id="IPR036034">
    <property type="entry name" value="PDZ_sf"/>
</dbReference>
<dbReference type="SUPFAM" id="SSF50156">
    <property type="entry name" value="PDZ domain-like"/>
    <property type="match status" value="1"/>
</dbReference>
<feature type="compositionally biased region" description="Low complexity" evidence="1">
    <location>
        <begin position="42"/>
        <end position="53"/>
    </location>
</feature>
<proteinExistence type="predicted"/>
<sequence length="441" mass="49701">MRTFRHFYLFSLTAVFLFLALGCAGPTRSQEQPKDASNPHSTRPAPTPVADAPTTPPAEESLAAESPYIHLDEIEEGKIVHVPTGVAVSKERLIDFLTPARIIYVGEVHDNLEDHRVQLEILKALNEKFPGKVAVGMEMFRRPAQPQLDRWLEGNLSDKDFRKLWIENWGMEMGYYQELLNFIKENKIPLVALNAPQEWEAKVGMKGIDALSSEEQKALPEIDRSDRYHRQALQAIFKGHGPMGRQDGGGFSSFYDTMLLWDETMAESIARYLTSPEGADKKMVVFAGGFHVGYGFGIPRRAFRRLPEPYQIVIPNTQEVPEAKRFQVELKLPDFPLHLADFIWGVGYKEVETKKVRLGVMIEPFQSGVRITDVSPNSTAEAAGIQQGDIVVSFDGEEMREPFDLTYAVGQKSPGDRVKMKLLRDGKVIETEAEMKSSRHP</sequence>
<dbReference type="Gene3D" id="3.40.50.11550">
    <property type="match status" value="1"/>
</dbReference>
<dbReference type="Pfam" id="PF13180">
    <property type="entry name" value="PDZ_2"/>
    <property type="match status" value="1"/>
</dbReference>
<reference evidence="4 5" key="1">
    <citation type="journal article" date="2020" name="Nature">
        <title>Bacterial chemolithoautotrophy via manganese oxidation.</title>
        <authorList>
            <person name="Yu H."/>
            <person name="Leadbetter J.R."/>
        </authorList>
    </citation>
    <scope>NUCLEOTIDE SEQUENCE [LARGE SCALE GENOMIC DNA]</scope>
    <source>
        <strain evidence="4 5">Mn-1</strain>
    </source>
</reference>
<feature type="signal peptide" evidence="2">
    <location>
        <begin position="1"/>
        <end position="29"/>
    </location>
</feature>
<dbReference type="PROSITE" id="PS50106">
    <property type="entry name" value="PDZ"/>
    <property type="match status" value="1"/>
</dbReference>
<dbReference type="InterPro" id="IPR007314">
    <property type="entry name" value="Cofac_haem-bd_dom"/>
</dbReference>
<dbReference type="EMBL" id="VTOW01000001">
    <property type="protein sequence ID" value="NKE69508.1"/>
    <property type="molecule type" value="Genomic_DNA"/>
</dbReference>
<accession>A0A7X6DLP5</accession>
<dbReference type="PROSITE" id="PS51257">
    <property type="entry name" value="PROKAR_LIPOPROTEIN"/>
    <property type="match status" value="1"/>
</dbReference>
<feature type="region of interest" description="Disordered" evidence="1">
    <location>
        <begin position="28"/>
        <end position="62"/>
    </location>
</feature>
<dbReference type="AlphaFoldDB" id="A0A7X6DLP5"/>
<keyword evidence="2" id="KW-0732">Signal</keyword>